<accession>A0A9N7YCW2</accession>
<keyword evidence="2" id="KW-1185">Reference proteome</keyword>
<reference evidence="1" key="1">
    <citation type="submission" date="2020-03" db="EMBL/GenBank/DDBJ databases">
        <authorList>
            <person name="Weist P."/>
        </authorList>
    </citation>
    <scope>NUCLEOTIDE SEQUENCE</scope>
</reference>
<name>A0A9N7YCW2_PLEPL</name>
<dbReference type="Proteomes" id="UP001153269">
    <property type="component" value="Unassembled WGS sequence"/>
</dbReference>
<proteinExistence type="predicted"/>
<sequence length="249" mass="28498">MAEKRHCWDLRRAMDKRLADERHRMQAAKICEGDRQLLAVMKQEEGRQERRRLIWQAGDVINRIKPLEKKERLAKELELQQYIEENSLKLRELELNLKYASLNKERAALISEQEAMRFKTMVLVTASDVKSTLTLPDPPKLIVSVPVPSRRFPADVPPVPPTRLQAVSTGHLFPVTERPRCRPPETLFTSRIPSSGSSAVQSPGILSLLSLCTPCLEKPEVYEEFSEELGEGVPRQRRRCHVSVSVKTE</sequence>
<evidence type="ECO:0000313" key="1">
    <source>
        <dbReference type="EMBL" id="CAB1419689.1"/>
    </source>
</evidence>
<dbReference type="AlphaFoldDB" id="A0A9N7YCW2"/>
<gene>
    <name evidence="1" type="ORF">PLEPLA_LOCUS7540</name>
</gene>
<organism evidence="1 2">
    <name type="scientific">Pleuronectes platessa</name>
    <name type="common">European plaice</name>
    <dbReference type="NCBI Taxonomy" id="8262"/>
    <lineage>
        <taxon>Eukaryota</taxon>
        <taxon>Metazoa</taxon>
        <taxon>Chordata</taxon>
        <taxon>Craniata</taxon>
        <taxon>Vertebrata</taxon>
        <taxon>Euteleostomi</taxon>
        <taxon>Actinopterygii</taxon>
        <taxon>Neopterygii</taxon>
        <taxon>Teleostei</taxon>
        <taxon>Neoteleostei</taxon>
        <taxon>Acanthomorphata</taxon>
        <taxon>Carangaria</taxon>
        <taxon>Pleuronectiformes</taxon>
        <taxon>Pleuronectoidei</taxon>
        <taxon>Pleuronectidae</taxon>
        <taxon>Pleuronectes</taxon>
    </lineage>
</organism>
<dbReference type="EMBL" id="CADEAL010000403">
    <property type="protein sequence ID" value="CAB1419689.1"/>
    <property type="molecule type" value="Genomic_DNA"/>
</dbReference>
<comment type="caution">
    <text evidence="1">The sequence shown here is derived from an EMBL/GenBank/DDBJ whole genome shotgun (WGS) entry which is preliminary data.</text>
</comment>
<evidence type="ECO:0000313" key="2">
    <source>
        <dbReference type="Proteomes" id="UP001153269"/>
    </source>
</evidence>
<protein>
    <submittedName>
        <fullName evidence="1">Uncharacterized protein</fullName>
    </submittedName>
</protein>